<dbReference type="SUPFAM" id="SSF52172">
    <property type="entry name" value="CheY-like"/>
    <property type="match status" value="1"/>
</dbReference>
<dbReference type="InterPro" id="IPR011006">
    <property type="entry name" value="CheY-like_superfamily"/>
</dbReference>
<dbReference type="CDD" id="cd17535">
    <property type="entry name" value="REC_NarL-like"/>
    <property type="match status" value="1"/>
</dbReference>
<dbReference type="Pfam" id="PF00072">
    <property type="entry name" value="Response_reg"/>
    <property type="match status" value="1"/>
</dbReference>
<dbReference type="InterPro" id="IPR039420">
    <property type="entry name" value="WalR-like"/>
</dbReference>
<dbReference type="InterPro" id="IPR058245">
    <property type="entry name" value="NreC/VraR/RcsB-like_REC"/>
</dbReference>
<sequence length="149" mass="16322">MCDIMLDMIKVFIIEDHAIVRNGLKELFNSVEGYSVIGEAENGVDAIKVIKEKSPHVIILDMNLPLMHGADVIKELRPLVPGSKIIILTGIMDVNRIADAIRRGASGVIMKPSPFSELRKAIVAILKGGLYFSPSISKQVIKKLSSKET</sequence>
<dbReference type="Gene3D" id="3.40.50.2300">
    <property type="match status" value="1"/>
</dbReference>
<evidence type="ECO:0000256" key="1">
    <source>
        <dbReference type="ARBA" id="ARBA00023125"/>
    </source>
</evidence>
<feature type="domain" description="Response regulatory" evidence="2">
    <location>
        <begin position="10"/>
        <end position="126"/>
    </location>
</feature>
<dbReference type="InterPro" id="IPR001789">
    <property type="entry name" value="Sig_transdc_resp-reg_receiver"/>
</dbReference>
<dbReference type="PANTHER" id="PTHR43214">
    <property type="entry name" value="TWO-COMPONENT RESPONSE REGULATOR"/>
    <property type="match status" value="1"/>
</dbReference>
<organism evidence="3">
    <name type="scientific">hydrothermal vent metagenome</name>
    <dbReference type="NCBI Taxonomy" id="652676"/>
    <lineage>
        <taxon>unclassified sequences</taxon>
        <taxon>metagenomes</taxon>
        <taxon>ecological metagenomes</taxon>
    </lineage>
</organism>
<keyword evidence="1" id="KW-0238">DNA-binding</keyword>
<evidence type="ECO:0000313" key="3">
    <source>
        <dbReference type="EMBL" id="VAX33929.1"/>
    </source>
</evidence>
<dbReference type="PANTHER" id="PTHR43214:SF43">
    <property type="entry name" value="TWO-COMPONENT RESPONSE REGULATOR"/>
    <property type="match status" value="1"/>
</dbReference>
<dbReference type="EMBL" id="UOGI01000223">
    <property type="protein sequence ID" value="VAX33929.1"/>
    <property type="molecule type" value="Genomic_DNA"/>
</dbReference>
<dbReference type="SMART" id="SM00448">
    <property type="entry name" value="REC"/>
    <property type="match status" value="1"/>
</dbReference>
<evidence type="ECO:0000259" key="2">
    <source>
        <dbReference type="PROSITE" id="PS50110"/>
    </source>
</evidence>
<gene>
    <name evidence="3" type="ORF">MNBD_NITROSPIRAE03-486</name>
</gene>
<dbReference type="GO" id="GO:0000160">
    <property type="term" value="P:phosphorelay signal transduction system"/>
    <property type="evidence" value="ECO:0007669"/>
    <property type="project" value="InterPro"/>
</dbReference>
<proteinExistence type="predicted"/>
<protein>
    <recommendedName>
        <fullName evidence="2">Response regulatory domain-containing protein</fullName>
    </recommendedName>
</protein>
<dbReference type="PROSITE" id="PS50110">
    <property type="entry name" value="RESPONSE_REGULATORY"/>
    <property type="match status" value="1"/>
</dbReference>
<accession>A0A3B1CV67</accession>
<reference evidence="3" key="1">
    <citation type="submission" date="2018-06" db="EMBL/GenBank/DDBJ databases">
        <authorList>
            <person name="Zhirakovskaya E."/>
        </authorList>
    </citation>
    <scope>NUCLEOTIDE SEQUENCE</scope>
</reference>
<dbReference type="AlphaFoldDB" id="A0A3B1CV67"/>
<dbReference type="GO" id="GO:0003677">
    <property type="term" value="F:DNA binding"/>
    <property type="evidence" value="ECO:0007669"/>
    <property type="project" value="UniProtKB-KW"/>
</dbReference>
<name>A0A3B1CV67_9ZZZZ</name>